<reference evidence="2" key="1">
    <citation type="submission" date="2018-05" db="EMBL/GenBank/DDBJ databases">
        <title>Genome sequencing of Phenylobacterium sp. HYN0004.</title>
        <authorList>
            <person name="Yi H."/>
            <person name="Baek C."/>
        </authorList>
    </citation>
    <scope>NUCLEOTIDE SEQUENCE [LARGE SCALE GENOMIC DNA]</scope>
    <source>
        <strain evidence="2">HYN0004</strain>
    </source>
</reference>
<gene>
    <name evidence="1" type="ORF">HYN04_08415</name>
</gene>
<evidence type="ECO:0000313" key="1">
    <source>
        <dbReference type="EMBL" id="AWM77785.1"/>
    </source>
</evidence>
<dbReference type="Gene3D" id="3.40.50.150">
    <property type="entry name" value="Vaccinia Virus protein VP39"/>
    <property type="match status" value="2"/>
</dbReference>
<dbReference type="AlphaFoldDB" id="A0A2Z3HSJ0"/>
<protein>
    <submittedName>
        <fullName evidence="1">Protein-L-isoaspartate O-methyltransferase</fullName>
    </submittedName>
</protein>
<dbReference type="OrthoDB" id="9798496at2"/>
<proteinExistence type="predicted"/>
<dbReference type="SUPFAM" id="SSF53335">
    <property type="entry name" value="S-adenosyl-L-methionine-dependent methyltransferases"/>
    <property type="match status" value="1"/>
</dbReference>
<organism evidence="1 2">
    <name type="scientific">Phenylobacterium parvum</name>
    <dbReference type="NCBI Taxonomy" id="2201350"/>
    <lineage>
        <taxon>Bacteria</taxon>
        <taxon>Pseudomonadati</taxon>
        <taxon>Pseudomonadota</taxon>
        <taxon>Alphaproteobacteria</taxon>
        <taxon>Caulobacterales</taxon>
        <taxon>Caulobacteraceae</taxon>
        <taxon>Phenylobacterium</taxon>
    </lineage>
</organism>
<evidence type="ECO:0000313" key="2">
    <source>
        <dbReference type="Proteomes" id="UP000247763"/>
    </source>
</evidence>
<dbReference type="KEGG" id="phb:HYN04_08415"/>
<dbReference type="EMBL" id="CP029479">
    <property type="protein sequence ID" value="AWM77785.1"/>
    <property type="molecule type" value="Genomic_DNA"/>
</dbReference>
<keyword evidence="1" id="KW-0489">Methyltransferase</keyword>
<name>A0A2Z3HSJ0_9CAUL</name>
<accession>A0A2Z3HSJ0</accession>
<dbReference type="RefSeq" id="WP_110450352.1">
    <property type="nucleotide sequence ID" value="NZ_CP029479.1"/>
</dbReference>
<dbReference type="InterPro" id="IPR029063">
    <property type="entry name" value="SAM-dependent_MTases_sf"/>
</dbReference>
<dbReference type="GO" id="GO:0032259">
    <property type="term" value="P:methylation"/>
    <property type="evidence" value="ECO:0007669"/>
    <property type="project" value="UniProtKB-KW"/>
</dbReference>
<sequence length="189" mass="20126">MDDTAEARLNMVESQVRTADVTDLRIQDAMRRIPRESLLPEGRAYLAYADVEPEYAPGRRLLRPRDIAKLLQMAAPAAGETALAVAAPYAAVVLEACGLVVTRFDGEALDRPPPGTYDLVIAEGAVSEVPAAWLDAVAVGGRAAVIERHGPAGRAVLHVRTAEGIGRREGFDAAPPYLPGLESQPGFAF</sequence>
<dbReference type="GO" id="GO:0008168">
    <property type="term" value="F:methyltransferase activity"/>
    <property type="evidence" value="ECO:0007669"/>
    <property type="project" value="UniProtKB-KW"/>
</dbReference>
<keyword evidence="2" id="KW-1185">Reference proteome</keyword>
<dbReference type="Proteomes" id="UP000247763">
    <property type="component" value="Chromosome"/>
</dbReference>
<keyword evidence="1" id="KW-0808">Transferase</keyword>